<dbReference type="OrthoDB" id="2129491at2759"/>
<evidence type="ECO:0000256" key="1">
    <source>
        <dbReference type="ARBA" id="ARBA00010928"/>
    </source>
</evidence>
<dbReference type="Gene3D" id="3.30.360.10">
    <property type="entry name" value="Dihydrodipicolinate Reductase, domain 2"/>
    <property type="match status" value="1"/>
</dbReference>
<dbReference type="PANTHER" id="PTHR22604">
    <property type="entry name" value="OXIDOREDUCTASES"/>
    <property type="match status" value="1"/>
</dbReference>
<dbReference type="Pfam" id="PF22725">
    <property type="entry name" value="GFO_IDH_MocA_C3"/>
    <property type="match status" value="1"/>
</dbReference>
<keyword evidence="5" id="KW-1185">Reference proteome</keyword>
<evidence type="ECO:0000256" key="2">
    <source>
        <dbReference type="ARBA" id="ARBA00023002"/>
    </source>
</evidence>
<dbReference type="InterPro" id="IPR055170">
    <property type="entry name" value="GFO_IDH_MocA-like_dom"/>
</dbReference>
<organism evidence="4 5">
    <name type="scientific">Puccinia sorghi</name>
    <dbReference type="NCBI Taxonomy" id="27349"/>
    <lineage>
        <taxon>Eukaryota</taxon>
        <taxon>Fungi</taxon>
        <taxon>Dikarya</taxon>
        <taxon>Basidiomycota</taxon>
        <taxon>Pucciniomycotina</taxon>
        <taxon>Pucciniomycetes</taxon>
        <taxon>Pucciniales</taxon>
        <taxon>Pucciniaceae</taxon>
        <taxon>Puccinia</taxon>
    </lineage>
</organism>
<feature type="domain" description="GFO/IDH/MocA-like oxidoreductase" evidence="3">
    <location>
        <begin position="253"/>
        <end position="391"/>
    </location>
</feature>
<comment type="caution">
    <text evidence="4">The sequence shown here is derived from an EMBL/GenBank/DDBJ whole genome shotgun (WGS) entry which is preliminary data.</text>
</comment>
<dbReference type="EMBL" id="LAVV01004665">
    <property type="protein sequence ID" value="KNZ61326.1"/>
    <property type="molecule type" value="Genomic_DNA"/>
</dbReference>
<dbReference type="Proteomes" id="UP000037035">
    <property type="component" value="Unassembled WGS sequence"/>
</dbReference>
<comment type="similarity">
    <text evidence="1">Belongs to the Gfo/Idh/MocA family.</text>
</comment>
<dbReference type="Gene3D" id="3.40.50.720">
    <property type="entry name" value="NAD(P)-binding Rossmann-like Domain"/>
    <property type="match status" value="2"/>
</dbReference>
<dbReference type="InterPro" id="IPR050984">
    <property type="entry name" value="Gfo/Idh/MocA_domain"/>
</dbReference>
<protein>
    <recommendedName>
        <fullName evidence="3">GFO/IDH/MocA-like oxidoreductase domain-containing protein</fullName>
    </recommendedName>
</protein>
<dbReference type="GO" id="GO:0016491">
    <property type="term" value="F:oxidoreductase activity"/>
    <property type="evidence" value="ECO:0007669"/>
    <property type="project" value="UniProtKB-KW"/>
</dbReference>
<accession>A0A0L6VKM9</accession>
<dbReference type="STRING" id="27349.A0A0L6VKM9"/>
<evidence type="ECO:0000313" key="4">
    <source>
        <dbReference type="EMBL" id="KNZ61326.1"/>
    </source>
</evidence>
<name>A0A0L6VKM9_9BASI</name>
<proteinExistence type="inferred from homology"/>
<dbReference type="InterPro" id="IPR036291">
    <property type="entry name" value="NAD(P)-bd_dom_sf"/>
</dbReference>
<evidence type="ECO:0000313" key="5">
    <source>
        <dbReference type="Proteomes" id="UP000037035"/>
    </source>
</evidence>
<sequence length="510" mass="56359">MAGEPIVCRWGIMGAGAISEIFVKDLLIDPKTRDVSDVQHRIVAIGSRSLAKAKDFISRIGGLAQHAPKAYGSYQEMVLDPEVDVVYVGGHPSSRDSFAYSTERFPSAPPEYILPNGQSDVFFFPSISEQTGTPHSSHFADVMLCLGSKRNVLCEKPMTVSIRTPTHYYMSVNAAQTRELCRVAKEKNCFLMEAVWTRFLPLTHSLQKIIASGEIGEVQRVSHPDGIILVQSPQFPCPVAKFLSAAPPYFQTQVDADFSINFPPDSFSVDHRLVNPDLAGGALLDLGPYPWTMLALTLLHQNIKPESSPFHGSLDSPPVNLTMPKITASGALYRHPKATASSDPVDGSVMAVLEFPTPSGGKAMGLLISSMLQTTNQDRAVTIYGTKGRIRIPSRKFHPQLKAATNIKNWRRCTRFKCQGMREDTVLWEADEVARSIASGKLECQRMPHRESILMMEVEVMQAADALRHIGSTNIIIILGFRRNSSADRIEVSDIYRGNVLNSCTEWSQR</sequence>
<dbReference type="VEuPathDB" id="FungiDB:VP01_1419g3"/>
<gene>
    <name evidence="4" type="ORF">VP01_1419g3</name>
</gene>
<dbReference type="SUPFAM" id="SSF55347">
    <property type="entry name" value="Glyceraldehyde-3-phosphate dehydrogenase-like, C-terminal domain"/>
    <property type="match status" value="1"/>
</dbReference>
<dbReference type="AlphaFoldDB" id="A0A0L6VKM9"/>
<keyword evidence="2" id="KW-0560">Oxidoreductase</keyword>
<dbReference type="PANTHER" id="PTHR22604:SF105">
    <property type="entry name" value="TRANS-1,2-DIHYDROBENZENE-1,2-DIOL DEHYDROGENASE"/>
    <property type="match status" value="1"/>
</dbReference>
<evidence type="ECO:0000259" key="3">
    <source>
        <dbReference type="Pfam" id="PF22725"/>
    </source>
</evidence>
<reference evidence="4 5" key="1">
    <citation type="submission" date="2015-08" db="EMBL/GenBank/DDBJ databases">
        <title>Next Generation Sequencing and Analysis of the Genome of Puccinia sorghi L Schw, the Causal Agent of Maize Common Rust.</title>
        <authorList>
            <person name="Rochi L."/>
            <person name="Burguener G."/>
            <person name="Darino M."/>
            <person name="Turjanski A."/>
            <person name="Kreff E."/>
            <person name="Dieguez M.J."/>
            <person name="Sacco F."/>
        </authorList>
    </citation>
    <scope>NUCLEOTIDE SEQUENCE [LARGE SCALE GENOMIC DNA]</scope>
    <source>
        <strain evidence="4 5">RO10H11247</strain>
    </source>
</reference>
<dbReference type="SUPFAM" id="SSF51735">
    <property type="entry name" value="NAD(P)-binding Rossmann-fold domains"/>
    <property type="match status" value="2"/>
</dbReference>